<keyword evidence="2" id="KW-1185">Reference proteome</keyword>
<reference evidence="2" key="1">
    <citation type="journal article" date="2019" name="Int. J. Syst. Evol. Microbiol.">
        <title>The Global Catalogue of Microorganisms (GCM) 10K type strain sequencing project: providing services to taxonomists for standard genome sequencing and annotation.</title>
        <authorList>
            <consortium name="The Broad Institute Genomics Platform"/>
            <consortium name="The Broad Institute Genome Sequencing Center for Infectious Disease"/>
            <person name="Wu L."/>
            <person name="Ma J."/>
        </authorList>
    </citation>
    <scope>NUCLEOTIDE SEQUENCE [LARGE SCALE GENOMIC DNA]</scope>
    <source>
        <strain evidence="2">JCM 10411</strain>
    </source>
</reference>
<comment type="caution">
    <text evidence="1">The sequence shown here is derived from an EMBL/GenBank/DDBJ whole genome shotgun (WGS) entry which is preliminary data.</text>
</comment>
<name>A0ABW1DRP5_9ACTN</name>
<sequence>MGVQSSTLHGVRIVESTSTHVGWTLLRLASYIAFPCGQLC</sequence>
<proteinExistence type="predicted"/>
<protein>
    <submittedName>
        <fullName evidence="1">Uncharacterized protein</fullName>
    </submittedName>
</protein>
<dbReference type="Proteomes" id="UP001596180">
    <property type="component" value="Unassembled WGS sequence"/>
</dbReference>
<evidence type="ECO:0000313" key="1">
    <source>
        <dbReference type="EMBL" id="MFC5850341.1"/>
    </source>
</evidence>
<dbReference type="EMBL" id="JBHSOA010000002">
    <property type="protein sequence ID" value="MFC5850341.1"/>
    <property type="molecule type" value="Genomic_DNA"/>
</dbReference>
<dbReference type="RefSeq" id="WP_381356518.1">
    <property type="nucleotide sequence ID" value="NZ_JBHSOA010000002.1"/>
</dbReference>
<gene>
    <name evidence="1" type="ORF">ACFPZI_00335</name>
</gene>
<evidence type="ECO:0000313" key="2">
    <source>
        <dbReference type="Proteomes" id="UP001596180"/>
    </source>
</evidence>
<accession>A0ABW1DRP5</accession>
<organism evidence="1 2">
    <name type="scientific">Streptomyces chlorus</name>
    <dbReference type="NCBI Taxonomy" id="887452"/>
    <lineage>
        <taxon>Bacteria</taxon>
        <taxon>Bacillati</taxon>
        <taxon>Actinomycetota</taxon>
        <taxon>Actinomycetes</taxon>
        <taxon>Kitasatosporales</taxon>
        <taxon>Streptomycetaceae</taxon>
        <taxon>Streptomyces</taxon>
    </lineage>
</organism>